<dbReference type="InterPro" id="IPR050153">
    <property type="entry name" value="Metal_Ion_Import_ABC"/>
</dbReference>
<keyword evidence="4 8" id="KW-0067">ATP-binding</keyword>
<gene>
    <name evidence="8" type="primary">aztA</name>
    <name evidence="8" type="ORF">GCM10009416_48950</name>
</gene>
<proteinExistence type="inferred from homology"/>
<name>A0ABP3RAC3_9PROT</name>
<dbReference type="Pfam" id="PF00005">
    <property type="entry name" value="ABC_tran"/>
    <property type="match status" value="1"/>
</dbReference>
<dbReference type="InterPro" id="IPR003439">
    <property type="entry name" value="ABC_transporter-like_ATP-bd"/>
</dbReference>
<keyword evidence="9" id="KW-1185">Reference proteome</keyword>
<dbReference type="InterPro" id="IPR003593">
    <property type="entry name" value="AAA+_ATPase"/>
</dbReference>
<organism evidence="8 9">
    <name type="scientific">Craurococcus roseus</name>
    <dbReference type="NCBI Taxonomy" id="77585"/>
    <lineage>
        <taxon>Bacteria</taxon>
        <taxon>Pseudomonadati</taxon>
        <taxon>Pseudomonadota</taxon>
        <taxon>Alphaproteobacteria</taxon>
        <taxon>Acetobacterales</taxon>
        <taxon>Acetobacteraceae</taxon>
        <taxon>Craurococcus</taxon>
    </lineage>
</organism>
<evidence type="ECO:0000256" key="5">
    <source>
        <dbReference type="ARBA" id="ARBA00022906"/>
    </source>
</evidence>
<dbReference type="SMART" id="SM00382">
    <property type="entry name" value="AAA"/>
    <property type="match status" value="1"/>
</dbReference>
<evidence type="ECO:0000256" key="4">
    <source>
        <dbReference type="ARBA" id="ARBA00022840"/>
    </source>
</evidence>
<evidence type="ECO:0000256" key="1">
    <source>
        <dbReference type="ARBA" id="ARBA00005417"/>
    </source>
</evidence>
<comment type="caution">
    <text evidence="8">The sequence shown here is derived from an EMBL/GenBank/DDBJ whole genome shotgun (WGS) entry which is preliminary data.</text>
</comment>
<keyword evidence="3" id="KW-0547">Nucleotide-binding</keyword>
<dbReference type="Proteomes" id="UP001501588">
    <property type="component" value="Unassembled WGS sequence"/>
</dbReference>
<dbReference type="EMBL" id="BAAAFZ010000103">
    <property type="protein sequence ID" value="GAA0605758.1"/>
    <property type="molecule type" value="Genomic_DNA"/>
</dbReference>
<protein>
    <submittedName>
        <fullName evidence="8">Zinc ABC transporter ATP-binding protein AztA</fullName>
    </submittedName>
</protein>
<dbReference type="RefSeq" id="WP_343898081.1">
    <property type="nucleotide sequence ID" value="NZ_BAAAFZ010000103.1"/>
</dbReference>
<keyword evidence="5" id="KW-0862">Zinc</keyword>
<keyword evidence="5" id="KW-0864">Zinc transport</keyword>
<dbReference type="InterPro" id="IPR017871">
    <property type="entry name" value="ABC_transporter-like_CS"/>
</dbReference>
<dbReference type="PROSITE" id="PS50893">
    <property type="entry name" value="ABC_TRANSPORTER_2"/>
    <property type="match status" value="1"/>
</dbReference>
<evidence type="ECO:0000259" key="7">
    <source>
        <dbReference type="PROSITE" id="PS50893"/>
    </source>
</evidence>
<sequence>MSPAGITLADLTVCHGRRPAVHHLSGRFAPGSLTAVVGPNGAGKSTLLRALAGLHPAQSGRIEGAGRVALLPQQSSIDRGFPLSCLDTVLFGLWAEAGPFRAIPRAARARAEAALDAVGLRGFERRPVGSVSSGQFQRVLFARLLLQDAPVVLLDEPFNAVDARTAADLLAMVRRWHGEGRTVIAVLHDMDLVRDAFPESLLLARDCLGWGRTAEVLTAANLLRARSMAEDWAAGAGECGRGRAAIDAAAATAA</sequence>
<evidence type="ECO:0000256" key="3">
    <source>
        <dbReference type="ARBA" id="ARBA00022741"/>
    </source>
</evidence>
<evidence type="ECO:0000313" key="8">
    <source>
        <dbReference type="EMBL" id="GAA0605758.1"/>
    </source>
</evidence>
<dbReference type="GO" id="GO:0005524">
    <property type="term" value="F:ATP binding"/>
    <property type="evidence" value="ECO:0007669"/>
    <property type="project" value="UniProtKB-KW"/>
</dbReference>
<comment type="similarity">
    <text evidence="1">Belongs to the ABC transporter superfamily.</text>
</comment>
<dbReference type="PROSITE" id="PS00211">
    <property type="entry name" value="ABC_TRANSPORTER_1"/>
    <property type="match status" value="1"/>
</dbReference>
<feature type="domain" description="ABC transporter" evidence="7">
    <location>
        <begin position="6"/>
        <end position="230"/>
    </location>
</feature>
<keyword evidence="2" id="KW-0813">Transport</keyword>
<evidence type="ECO:0000256" key="2">
    <source>
        <dbReference type="ARBA" id="ARBA00022448"/>
    </source>
</evidence>
<keyword evidence="6" id="KW-0406">Ion transport</keyword>
<dbReference type="SUPFAM" id="SSF52540">
    <property type="entry name" value="P-loop containing nucleoside triphosphate hydrolases"/>
    <property type="match status" value="1"/>
</dbReference>
<accession>A0ABP3RAC3</accession>
<evidence type="ECO:0000256" key="6">
    <source>
        <dbReference type="ARBA" id="ARBA00023065"/>
    </source>
</evidence>
<reference evidence="9" key="1">
    <citation type="journal article" date="2019" name="Int. J. Syst. Evol. Microbiol.">
        <title>The Global Catalogue of Microorganisms (GCM) 10K type strain sequencing project: providing services to taxonomists for standard genome sequencing and annotation.</title>
        <authorList>
            <consortium name="The Broad Institute Genomics Platform"/>
            <consortium name="The Broad Institute Genome Sequencing Center for Infectious Disease"/>
            <person name="Wu L."/>
            <person name="Ma J."/>
        </authorList>
    </citation>
    <scope>NUCLEOTIDE SEQUENCE [LARGE SCALE GENOMIC DNA]</scope>
    <source>
        <strain evidence="9">JCM 9933</strain>
    </source>
</reference>
<dbReference type="PANTHER" id="PTHR42734:SF5">
    <property type="entry name" value="IRON TRANSPORT SYSTEM ATP-BINDING PROTEIN HI_0361-RELATED"/>
    <property type="match status" value="1"/>
</dbReference>
<evidence type="ECO:0000313" key="9">
    <source>
        <dbReference type="Proteomes" id="UP001501588"/>
    </source>
</evidence>
<dbReference type="Gene3D" id="3.40.50.300">
    <property type="entry name" value="P-loop containing nucleotide triphosphate hydrolases"/>
    <property type="match status" value="1"/>
</dbReference>
<dbReference type="PANTHER" id="PTHR42734">
    <property type="entry name" value="METAL TRANSPORT SYSTEM ATP-BINDING PROTEIN TM_0124-RELATED"/>
    <property type="match status" value="1"/>
</dbReference>
<dbReference type="InterPro" id="IPR027417">
    <property type="entry name" value="P-loop_NTPase"/>
</dbReference>